<reference evidence="3" key="1">
    <citation type="journal article" date="2021" name="Front. Plant Sci.">
        <title>Chromosome-Scale Genome Assembly for Chinese Sour Jujube and Insights Into Its Genome Evolution and Domestication Signature.</title>
        <authorList>
            <person name="Shen L.-Y."/>
            <person name="Luo H."/>
            <person name="Wang X.-L."/>
            <person name="Wang X.-M."/>
            <person name="Qiu X.-J."/>
            <person name="Liu H."/>
            <person name="Zhou S.-S."/>
            <person name="Jia K.-H."/>
            <person name="Nie S."/>
            <person name="Bao Y.-T."/>
            <person name="Zhang R.-G."/>
            <person name="Yun Q.-Z."/>
            <person name="Chai Y.-H."/>
            <person name="Lu J.-Y."/>
            <person name="Li Y."/>
            <person name="Zhao S.-W."/>
            <person name="Mao J.-F."/>
            <person name="Jia S.-G."/>
            <person name="Mao Y.-M."/>
        </authorList>
    </citation>
    <scope>NUCLEOTIDE SEQUENCE</scope>
    <source>
        <strain evidence="3">AT0</strain>
        <tissue evidence="3">Leaf</tissue>
    </source>
</reference>
<dbReference type="AlphaFoldDB" id="A0A978V8J8"/>
<feature type="region of interest" description="Disordered" evidence="1">
    <location>
        <begin position="252"/>
        <end position="271"/>
    </location>
</feature>
<evidence type="ECO:0000313" key="3">
    <source>
        <dbReference type="EMBL" id="KAH7524233.1"/>
    </source>
</evidence>
<dbReference type="InterPro" id="IPR001466">
    <property type="entry name" value="Beta-lactam-related"/>
</dbReference>
<dbReference type="InterPro" id="IPR052907">
    <property type="entry name" value="Beta-lactamase/esterase"/>
</dbReference>
<feature type="compositionally biased region" description="Polar residues" evidence="1">
    <location>
        <begin position="202"/>
        <end position="214"/>
    </location>
</feature>
<dbReference type="Gene3D" id="3.40.710.10">
    <property type="entry name" value="DD-peptidase/beta-lactamase superfamily"/>
    <property type="match status" value="2"/>
</dbReference>
<gene>
    <name evidence="3" type="ORF">FEM48_Zijuj06G0097500</name>
</gene>
<dbReference type="PANTHER" id="PTHR43319">
    <property type="entry name" value="BETA-LACTAMASE-RELATED"/>
    <property type="match status" value="1"/>
</dbReference>
<protein>
    <recommendedName>
        <fullName evidence="2">Beta-lactamase-related domain-containing protein</fullName>
    </recommendedName>
</protein>
<dbReference type="Proteomes" id="UP000813462">
    <property type="component" value="Unassembled WGS sequence"/>
</dbReference>
<dbReference type="EMBL" id="JAEACU010000006">
    <property type="protein sequence ID" value="KAH7524233.1"/>
    <property type="molecule type" value="Genomic_DNA"/>
</dbReference>
<evidence type="ECO:0000256" key="1">
    <source>
        <dbReference type="SAM" id="MobiDB-lite"/>
    </source>
</evidence>
<feature type="compositionally biased region" description="Basic and acidic residues" evidence="1">
    <location>
        <begin position="217"/>
        <end position="227"/>
    </location>
</feature>
<feature type="region of interest" description="Disordered" evidence="1">
    <location>
        <begin position="190"/>
        <end position="238"/>
    </location>
</feature>
<dbReference type="SUPFAM" id="SSF56601">
    <property type="entry name" value="beta-lactamase/transpeptidase-like"/>
    <property type="match status" value="2"/>
</dbReference>
<dbReference type="PANTHER" id="PTHR43319:SF3">
    <property type="entry name" value="BETA-LACTAMASE-RELATED DOMAIN-CONTAINING PROTEIN"/>
    <property type="match status" value="1"/>
</dbReference>
<feature type="domain" description="Beta-lactamase-related" evidence="2">
    <location>
        <begin position="373"/>
        <end position="542"/>
    </location>
</feature>
<proteinExistence type="predicted"/>
<evidence type="ECO:0000259" key="2">
    <source>
        <dbReference type="Pfam" id="PF00144"/>
    </source>
</evidence>
<evidence type="ECO:0000313" key="4">
    <source>
        <dbReference type="Proteomes" id="UP000813462"/>
    </source>
</evidence>
<comment type="caution">
    <text evidence="3">The sequence shown here is derived from an EMBL/GenBank/DDBJ whole genome shotgun (WGS) entry which is preliminary data.</text>
</comment>
<dbReference type="InterPro" id="IPR012338">
    <property type="entry name" value="Beta-lactam/transpept-like"/>
</dbReference>
<organism evidence="3 4">
    <name type="scientific">Ziziphus jujuba var. spinosa</name>
    <dbReference type="NCBI Taxonomy" id="714518"/>
    <lineage>
        <taxon>Eukaryota</taxon>
        <taxon>Viridiplantae</taxon>
        <taxon>Streptophyta</taxon>
        <taxon>Embryophyta</taxon>
        <taxon>Tracheophyta</taxon>
        <taxon>Spermatophyta</taxon>
        <taxon>Magnoliopsida</taxon>
        <taxon>eudicotyledons</taxon>
        <taxon>Gunneridae</taxon>
        <taxon>Pentapetalae</taxon>
        <taxon>rosids</taxon>
        <taxon>fabids</taxon>
        <taxon>Rosales</taxon>
        <taxon>Rhamnaceae</taxon>
        <taxon>Paliureae</taxon>
        <taxon>Ziziphus</taxon>
    </lineage>
</organism>
<accession>A0A978V8J8</accession>
<sequence length="568" mass="62884">MGTCLHDNVVNRPLLANLLSPYSFDTFRLVHLVLNHTSGLHNAMSDLLKENQPLPSDRDGCLNRIEMSNEPGEFQLYHSLSFGWLHGGIIEHQPVNDTLFTLLDVAMLELLIEVHQTRKDSLNKFFKLGNQPDLPSNLQPVHIPQIATTLPTIFNMLNYHRAIIPATNGHCSTRALAHYHAALVDGSVHQDPKQNQEDVESGNDSAGNTISDSFTKLVDHDDPKQNQEDAESGNDSVGNTISYSFTKLVDHDTKPSSNYGKDVESGHDSAGNTISDSFTKLVDRDTNPSSNYGGKIFRNSRIHDAFLGAGEYRNLVKLDGRFGVGFIRFISKEGPFIRVGHPGVTMVDNGWIYDTPVHSDVEAKLRHFLLDLQNDILGIQVCAYKDGEVIIDTAAGVLGEYDPRPVQPDTLFPVFSATKGITSGMLHWLVDNGKLKLDENVANIWPEFGSNGKDLIKVHHVLNHTSGLHNATSDFLKENLLLLSDWDGCLNHVAMSAPETEPGKFQLYHSLSFGWLCGGIIEHASGKKFQEILEEAFIHPLQIEGELYIGIPPGKCVELCCFTGNIRV</sequence>
<name>A0A978V8J8_ZIZJJ</name>
<dbReference type="Pfam" id="PF00144">
    <property type="entry name" value="Beta-lactamase"/>
    <property type="match status" value="1"/>
</dbReference>